<feature type="transmembrane region" description="Helical" evidence="2">
    <location>
        <begin position="45"/>
        <end position="66"/>
    </location>
</feature>
<reference evidence="4" key="1">
    <citation type="submission" date="2023-01" db="EMBL/GenBank/DDBJ databases">
        <title>Genome assembly of the deep-sea coral Lophelia pertusa.</title>
        <authorList>
            <person name="Herrera S."/>
            <person name="Cordes E."/>
        </authorList>
    </citation>
    <scope>NUCLEOTIDE SEQUENCE</scope>
    <source>
        <strain evidence="4">USNM1676648</strain>
        <tissue evidence="4">Polyp</tissue>
    </source>
</reference>
<feature type="transmembrane region" description="Helical" evidence="2">
    <location>
        <begin position="164"/>
        <end position="182"/>
    </location>
</feature>
<dbReference type="AlphaFoldDB" id="A0A9X0D4W8"/>
<dbReference type="Proteomes" id="UP001163046">
    <property type="component" value="Unassembled WGS sequence"/>
</dbReference>
<feature type="region of interest" description="Disordered" evidence="1">
    <location>
        <begin position="537"/>
        <end position="557"/>
    </location>
</feature>
<sequence length="588" mass="67853">MKRIFSVFIQLACLPVGVAYARVFHCRSNGVWNVQNSVQCYTLDSLEHCLFVGIAILVGILLFLAYPINMIRKIRGQVICYSEEKHEGYLQLKEAEYNQGLDILWGVGQFHLFSSFRRLWIFYRPIMFILKFCLVSYFATFLLFTENNPERLTMGERLLINIPIFLFFFLVLFGLFSSGLARPPVSAFRSFMRWFCWKGISRLLHVLFNITPSWVVAKIFLVLLAIGLCTIDHLGGGIGALLSMLSLIMVRSVPFRVSSFNFMILFCLAINVSNAYVGCMVEMFNNNGIVNAFFAPPIPFTLLTWLNISWVCVAILWLAYLLLRYTHVILAKRPLWPTLSTDGRSNISEETKKYMRAVLRGRHTLEKALSSTPIFAPVHELERQIHIINAYCREAEFLDDPTFDSLWDLLDELIEAHRTLAPHSLFAQSVKKTIRETAKEFMIMMPQMRKRLDQREYDFILMDPMKKRMLLKMYVLGTFVNGRMDKVKQDVEQKVYMALKESEKLKTPSSLYGSSTVFDWDSMMDMAGPYATFDTMRTTSSSGSRPGTSVSVSSRPDSVEKLLDEVEDWEEGQEAATRKRKFQLFQCR</sequence>
<feature type="compositionally biased region" description="Low complexity" evidence="1">
    <location>
        <begin position="539"/>
        <end position="556"/>
    </location>
</feature>
<accession>A0A9X0D4W8</accession>
<keyword evidence="2" id="KW-0812">Transmembrane</keyword>
<protein>
    <submittedName>
        <fullName evidence="4">Uncharacterized protein</fullName>
    </submittedName>
</protein>
<feature type="transmembrane region" description="Helical" evidence="2">
    <location>
        <begin position="234"/>
        <end position="250"/>
    </location>
</feature>
<gene>
    <name evidence="4" type="ORF">OS493_008772</name>
</gene>
<dbReference type="EMBL" id="MU825876">
    <property type="protein sequence ID" value="KAJ7386621.1"/>
    <property type="molecule type" value="Genomic_DNA"/>
</dbReference>
<keyword evidence="2" id="KW-1133">Transmembrane helix</keyword>
<organism evidence="4 5">
    <name type="scientific">Desmophyllum pertusum</name>
    <dbReference type="NCBI Taxonomy" id="174260"/>
    <lineage>
        <taxon>Eukaryota</taxon>
        <taxon>Metazoa</taxon>
        <taxon>Cnidaria</taxon>
        <taxon>Anthozoa</taxon>
        <taxon>Hexacorallia</taxon>
        <taxon>Scleractinia</taxon>
        <taxon>Caryophylliina</taxon>
        <taxon>Caryophylliidae</taxon>
        <taxon>Desmophyllum</taxon>
    </lineage>
</organism>
<feature type="transmembrane region" description="Helical" evidence="2">
    <location>
        <begin position="304"/>
        <end position="323"/>
    </location>
</feature>
<name>A0A9X0D4W8_9CNID</name>
<evidence type="ECO:0000313" key="5">
    <source>
        <dbReference type="Proteomes" id="UP001163046"/>
    </source>
</evidence>
<keyword evidence="5" id="KW-1185">Reference proteome</keyword>
<feature type="chain" id="PRO_5040730872" evidence="3">
    <location>
        <begin position="22"/>
        <end position="588"/>
    </location>
</feature>
<evidence type="ECO:0000256" key="2">
    <source>
        <dbReference type="SAM" id="Phobius"/>
    </source>
</evidence>
<feature type="transmembrane region" description="Helical" evidence="2">
    <location>
        <begin position="203"/>
        <end position="228"/>
    </location>
</feature>
<keyword evidence="3" id="KW-0732">Signal</keyword>
<feature type="signal peptide" evidence="3">
    <location>
        <begin position="1"/>
        <end position="21"/>
    </location>
</feature>
<feature type="transmembrane region" description="Helical" evidence="2">
    <location>
        <begin position="262"/>
        <end position="284"/>
    </location>
</feature>
<dbReference type="OrthoDB" id="195226at2759"/>
<evidence type="ECO:0000313" key="4">
    <source>
        <dbReference type="EMBL" id="KAJ7386621.1"/>
    </source>
</evidence>
<keyword evidence="2" id="KW-0472">Membrane</keyword>
<comment type="caution">
    <text evidence="4">The sequence shown here is derived from an EMBL/GenBank/DDBJ whole genome shotgun (WGS) entry which is preliminary data.</text>
</comment>
<proteinExistence type="predicted"/>
<feature type="transmembrane region" description="Helical" evidence="2">
    <location>
        <begin position="121"/>
        <end position="144"/>
    </location>
</feature>
<evidence type="ECO:0000256" key="3">
    <source>
        <dbReference type="SAM" id="SignalP"/>
    </source>
</evidence>
<evidence type="ECO:0000256" key="1">
    <source>
        <dbReference type="SAM" id="MobiDB-lite"/>
    </source>
</evidence>